<evidence type="ECO:0000313" key="2">
    <source>
        <dbReference type="Proteomes" id="UP000669133"/>
    </source>
</evidence>
<dbReference type="GeneID" id="93653501"/>
<sequence>MAKDFDGELSARGIKHAIKSREKQRIKQENQLLSNQQAKLAPNSIPEKNNKMMENAKKLERYDYLNRTINPYPSTRLANATTNSTDIANRSLAQIIAQRGNKYNSSIISRDSTILNTSFMSNNSIPNGFGRGVVQESTPNTSFKRNFMEDAENSTGANDDKLTKLRRLTASIKDKYHKKDSKDK</sequence>
<evidence type="ECO:0000313" key="1">
    <source>
        <dbReference type="EMBL" id="KAG5417239.1"/>
    </source>
</evidence>
<protein>
    <submittedName>
        <fullName evidence="1">SAC3</fullName>
    </submittedName>
</protein>
<keyword evidence="2" id="KW-1185">Reference proteome</keyword>
<dbReference type="RefSeq" id="XP_067546355.1">
    <property type="nucleotide sequence ID" value="XM_067693989.1"/>
</dbReference>
<organism evidence="1 2">
    <name type="scientific">Candida metapsilosis</name>
    <dbReference type="NCBI Taxonomy" id="273372"/>
    <lineage>
        <taxon>Eukaryota</taxon>
        <taxon>Fungi</taxon>
        <taxon>Dikarya</taxon>
        <taxon>Ascomycota</taxon>
        <taxon>Saccharomycotina</taxon>
        <taxon>Pichiomycetes</taxon>
        <taxon>Debaryomycetaceae</taxon>
        <taxon>Candida/Lodderomyces clade</taxon>
        <taxon>Candida</taxon>
    </lineage>
</organism>
<dbReference type="AlphaFoldDB" id="A0A8H7ZBK1"/>
<comment type="caution">
    <text evidence="1">The sequence shown here is derived from an EMBL/GenBank/DDBJ whole genome shotgun (WGS) entry which is preliminary data.</text>
</comment>
<dbReference type="Proteomes" id="UP000669133">
    <property type="component" value="Unassembled WGS sequence"/>
</dbReference>
<proteinExistence type="predicted"/>
<gene>
    <name evidence="1" type="ORF">I9W82_004872</name>
</gene>
<name>A0A8H7ZBK1_9ASCO</name>
<accession>A0A8H7ZBK1</accession>
<dbReference type="EMBL" id="JAEOAQ010000007">
    <property type="protein sequence ID" value="KAG5417239.1"/>
    <property type="molecule type" value="Genomic_DNA"/>
</dbReference>
<reference evidence="1 2" key="1">
    <citation type="submission" date="2020-12" db="EMBL/GenBank/DDBJ databases">
        <title>Effect of drift, selection, and recombination on the evolution of hybrid genomes in Candida yeast pathogens.</title>
        <authorList>
            <person name="Mixao V."/>
            <person name="Ksiezopolska E."/>
            <person name="Saus E."/>
            <person name="Boekhout T."/>
            <person name="Gacser A."/>
            <person name="Gabaldon T."/>
        </authorList>
    </citation>
    <scope>NUCLEOTIDE SEQUENCE [LARGE SCALE GENOMIC DNA]</scope>
    <source>
        <strain evidence="1 2">BP57</strain>
    </source>
</reference>